<sequence length="589" mass="63764">MAQILVFITLGLALILFIWGKPRYDIVSILALVFLTLAGVIPYEEAFLGFGHPAVITVAAVLVVSESLEKSGLVNLIVRLMDKVGSNTTLQITVMCLVVGIASGFMNNTGALAIFMPVAIQLSHKHGYSPSSALMPIAFASLLGGMVTLIGTPPNIIIAAFRAQGGEGAFSMFDFAPVGIGLTLIGLLFLSLIGWKVLPKRQPERQGEDLFKINNYITEVRIGQEATIAGQTVKDITSEKDLDIKVLGIIRNKERIHAPGPYRSLKVDDILILECDTADLEKFLDSTKTELVGDETLYNRPKGGDEIVIMEGIIQENSPLIGQTASSLHMRSRYDVNLLALARSTITIRQRIDHVIFQSGDVLLLQGREREMGEIFNLMQCYPLARRSLTIGKPKRTIFALGLFALSVAAVVMGWAPVEIAFTLVAVLMVILKVLPIRDLYTSIDWPVIVLLGAMIPVGTAFTTSGGAETITQKILFISESFPPWLILGVIMMVTMTLSAVINNAATVVLMAPIGIKIADVLDHSIDPYLMAIAIGASAAFLTPIGHQSNTLVMGPGGYKFSDYWKLGLPLSIIILAAGIPLILTFWPL</sequence>
<dbReference type="Pfam" id="PF02080">
    <property type="entry name" value="TrkA_C"/>
    <property type="match status" value="2"/>
</dbReference>
<evidence type="ECO:0000256" key="5">
    <source>
        <dbReference type="ARBA" id="ARBA00022989"/>
    </source>
</evidence>
<evidence type="ECO:0000256" key="2">
    <source>
        <dbReference type="ARBA" id="ARBA00022448"/>
    </source>
</evidence>
<dbReference type="SUPFAM" id="SSF116726">
    <property type="entry name" value="TrkA C-terminal domain-like"/>
    <property type="match status" value="2"/>
</dbReference>
<comment type="subcellular location">
    <subcellularLocation>
        <location evidence="1">Membrane</location>
        <topology evidence="1">Multi-pass membrane protein</topology>
    </subcellularLocation>
</comment>
<reference evidence="10" key="1">
    <citation type="journal article" date="2019" name="Int. J. Syst. Evol. Microbiol.">
        <title>The Global Catalogue of Microorganisms (GCM) 10K type strain sequencing project: providing services to taxonomists for standard genome sequencing and annotation.</title>
        <authorList>
            <consortium name="The Broad Institute Genomics Platform"/>
            <consortium name="The Broad Institute Genome Sequencing Center for Infectious Disease"/>
            <person name="Wu L."/>
            <person name="Ma J."/>
        </authorList>
    </citation>
    <scope>NUCLEOTIDE SEQUENCE [LARGE SCALE GENOMIC DNA]</scope>
    <source>
        <strain evidence="10">CGMCC 4.7466</strain>
    </source>
</reference>
<evidence type="ECO:0000256" key="1">
    <source>
        <dbReference type="ARBA" id="ARBA00004141"/>
    </source>
</evidence>
<dbReference type="Pfam" id="PF03600">
    <property type="entry name" value="CitMHS"/>
    <property type="match status" value="1"/>
</dbReference>
<dbReference type="InterPro" id="IPR004680">
    <property type="entry name" value="Cit_transptr-like_dom"/>
</dbReference>
<dbReference type="PANTHER" id="PTHR43652">
    <property type="entry name" value="BASIC AMINO ACID ANTIPORTER YFCC-RELATED"/>
    <property type="match status" value="1"/>
</dbReference>
<dbReference type="InterPro" id="IPR051679">
    <property type="entry name" value="DASS-Related_Transporters"/>
</dbReference>
<dbReference type="EMBL" id="JBHSJJ010000009">
    <property type="protein sequence ID" value="MFC4873263.1"/>
    <property type="molecule type" value="Genomic_DNA"/>
</dbReference>
<evidence type="ECO:0000256" key="7">
    <source>
        <dbReference type="SAM" id="Phobius"/>
    </source>
</evidence>
<feature type="transmembrane region" description="Helical" evidence="7">
    <location>
        <begin position="485"/>
        <end position="516"/>
    </location>
</feature>
<evidence type="ECO:0000256" key="6">
    <source>
        <dbReference type="ARBA" id="ARBA00023136"/>
    </source>
</evidence>
<name>A0ABV9T499_9BACT</name>
<organism evidence="9 10">
    <name type="scientific">Negadavirga shengliensis</name>
    <dbReference type="NCBI Taxonomy" id="1389218"/>
    <lineage>
        <taxon>Bacteria</taxon>
        <taxon>Pseudomonadati</taxon>
        <taxon>Bacteroidota</taxon>
        <taxon>Cytophagia</taxon>
        <taxon>Cytophagales</taxon>
        <taxon>Cyclobacteriaceae</taxon>
        <taxon>Negadavirga</taxon>
    </lineage>
</organism>
<dbReference type="RefSeq" id="WP_377065943.1">
    <property type="nucleotide sequence ID" value="NZ_JBHSJJ010000009.1"/>
</dbReference>
<feature type="transmembrane region" description="Helical" evidence="7">
    <location>
        <begin position="26"/>
        <end position="43"/>
    </location>
</feature>
<feature type="domain" description="RCK C-terminal" evidence="8">
    <location>
        <begin position="205"/>
        <end position="289"/>
    </location>
</feature>
<keyword evidence="4" id="KW-0677">Repeat</keyword>
<dbReference type="PROSITE" id="PS01271">
    <property type="entry name" value="NA_SULFATE"/>
    <property type="match status" value="1"/>
</dbReference>
<dbReference type="InterPro" id="IPR031312">
    <property type="entry name" value="Na/sul_symport_CS"/>
</dbReference>
<dbReference type="PRINTS" id="PR00173">
    <property type="entry name" value="EDTRNSPORT"/>
</dbReference>
<dbReference type="PROSITE" id="PS51202">
    <property type="entry name" value="RCK_C"/>
    <property type="match status" value="2"/>
</dbReference>
<comment type="caution">
    <text evidence="9">The sequence shown here is derived from an EMBL/GenBank/DDBJ whole genome shotgun (WGS) entry which is preliminary data.</text>
</comment>
<accession>A0ABV9T499</accession>
<dbReference type="InterPro" id="IPR006037">
    <property type="entry name" value="RCK_C"/>
</dbReference>
<feature type="transmembrane region" description="Helical" evidence="7">
    <location>
        <begin position="397"/>
        <end position="414"/>
    </location>
</feature>
<proteinExistence type="predicted"/>
<feature type="transmembrane region" description="Helical" evidence="7">
    <location>
        <begin position="5"/>
        <end position="20"/>
    </location>
</feature>
<evidence type="ECO:0000313" key="10">
    <source>
        <dbReference type="Proteomes" id="UP001595818"/>
    </source>
</evidence>
<evidence type="ECO:0000259" key="8">
    <source>
        <dbReference type="PROSITE" id="PS51202"/>
    </source>
</evidence>
<feature type="transmembrane region" description="Helical" evidence="7">
    <location>
        <begin position="420"/>
        <end position="437"/>
    </location>
</feature>
<evidence type="ECO:0000256" key="4">
    <source>
        <dbReference type="ARBA" id="ARBA00022737"/>
    </source>
</evidence>
<dbReference type="InterPro" id="IPR036721">
    <property type="entry name" value="RCK_C_sf"/>
</dbReference>
<gene>
    <name evidence="9" type="ORF">ACFPFU_16300</name>
</gene>
<feature type="transmembrane region" description="Helical" evidence="7">
    <location>
        <begin position="444"/>
        <end position="465"/>
    </location>
</feature>
<feature type="transmembrane region" description="Helical" evidence="7">
    <location>
        <begin position="137"/>
        <end position="163"/>
    </location>
</feature>
<feature type="transmembrane region" description="Helical" evidence="7">
    <location>
        <begin position="528"/>
        <end position="547"/>
    </location>
</feature>
<feature type="transmembrane region" description="Helical" evidence="7">
    <location>
        <begin position="175"/>
        <end position="195"/>
    </location>
</feature>
<protein>
    <submittedName>
        <fullName evidence="9">SLC13 family permease</fullName>
    </submittedName>
</protein>
<keyword evidence="6 7" id="KW-0472">Membrane</keyword>
<keyword evidence="3 7" id="KW-0812">Transmembrane</keyword>
<dbReference type="CDD" id="cd01115">
    <property type="entry name" value="SLC13_permease"/>
    <property type="match status" value="1"/>
</dbReference>
<feature type="domain" description="RCK C-terminal" evidence="8">
    <location>
        <begin position="297"/>
        <end position="381"/>
    </location>
</feature>
<evidence type="ECO:0000256" key="3">
    <source>
        <dbReference type="ARBA" id="ARBA00022692"/>
    </source>
</evidence>
<keyword evidence="2" id="KW-0813">Transport</keyword>
<dbReference type="PANTHER" id="PTHR43652:SF2">
    <property type="entry name" value="BASIC AMINO ACID ANTIPORTER YFCC-RELATED"/>
    <property type="match status" value="1"/>
</dbReference>
<feature type="transmembrane region" description="Helical" evidence="7">
    <location>
        <begin position="567"/>
        <end position="587"/>
    </location>
</feature>
<dbReference type="Proteomes" id="UP001595818">
    <property type="component" value="Unassembled WGS sequence"/>
</dbReference>
<keyword evidence="5 7" id="KW-1133">Transmembrane helix</keyword>
<feature type="transmembrane region" description="Helical" evidence="7">
    <location>
        <begin position="88"/>
        <end position="116"/>
    </location>
</feature>
<keyword evidence="10" id="KW-1185">Reference proteome</keyword>
<evidence type="ECO:0000313" key="9">
    <source>
        <dbReference type="EMBL" id="MFC4873263.1"/>
    </source>
</evidence>
<dbReference type="Gene3D" id="3.30.70.1450">
    <property type="entry name" value="Regulator of K+ conductance, C-terminal domain"/>
    <property type="match status" value="2"/>
</dbReference>